<evidence type="ECO:0000313" key="2">
    <source>
        <dbReference type="EMBL" id="QXN88608.1"/>
    </source>
</evidence>
<organism evidence="2 3">
    <name type="scientific">Nocardia iowensis</name>
    <dbReference type="NCBI Taxonomy" id="204891"/>
    <lineage>
        <taxon>Bacteria</taxon>
        <taxon>Bacillati</taxon>
        <taxon>Actinomycetota</taxon>
        <taxon>Actinomycetes</taxon>
        <taxon>Mycobacteriales</taxon>
        <taxon>Nocardiaceae</taxon>
        <taxon>Nocardia</taxon>
    </lineage>
</organism>
<reference evidence="2 3" key="1">
    <citation type="submission" date="2021-07" db="EMBL/GenBank/DDBJ databases">
        <title>Whole Genome Sequence of Nocardia Iowensis.</title>
        <authorList>
            <person name="Lamm A."/>
            <person name="Collins-Fairclough A.M."/>
            <person name="Bunk B."/>
            <person name="Sproer C."/>
        </authorList>
    </citation>
    <scope>NUCLEOTIDE SEQUENCE [LARGE SCALE GENOMIC DNA]</scope>
    <source>
        <strain evidence="2 3">NRRL 5646</strain>
    </source>
</reference>
<name>A0ABX8RG71_NOCIO</name>
<sequence length="386" mass="42494">MKHPILDPAVVDRWSSSAALLEIACAGAQSEAPMFDPGLLDCIQVNLAVLADAAHGAGTHLLLGERVVFRAWPGEANLPTVDPPLDEQLRSARAIGLTVVRRQRGTGADIADSGMVQGVRYIVADAFELPWLPYHRNAHMPHSFLLTSEADRWYAVDAYQNETRWGAAAPGLWELGDEELRRISSADIFELAPADPVPTRHEDSATPVDDYLAAYRDCPDRVRALERLTAETWLLARSRKLHARFRQRASGPPELAAEHLRSWDHVVEQTYLAFRRVSRGHPEPPGVLDRLAAVLADDTTVFAPPPEATRSRIAHLVGAVLGVPTSGLIDGTAFDTYPTFGSFRLVEIIESIEDEFAVEIPAELLVPEKLRTVDDLHDCVRAATPR</sequence>
<dbReference type="PROSITE" id="PS50075">
    <property type="entry name" value="CARRIER"/>
    <property type="match status" value="1"/>
</dbReference>
<keyword evidence="3" id="KW-1185">Reference proteome</keyword>
<protein>
    <submittedName>
        <fullName evidence="2">Acyl carrier protein</fullName>
    </submittedName>
</protein>
<feature type="domain" description="Carrier" evidence="1">
    <location>
        <begin position="304"/>
        <end position="384"/>
    </location>
</feature>
<gene>
    <name evidence="2" type="ORF">KV110_23745</name>
</gene>
<dbReference type="Proteomes" id="UP000694257">
    <property type="component" value="Chromosome"/>
</dbReference>
<accession>A0ABX8RG71</accession>
<dbReference type="RefSeq" id="WP_218469491.1">
    <property type="nucleotide sequence ID" value="NZ_BAABJN010000013.1"/>
</dbReference>
<evidence type="ECO:0000259" key="1">
    <source>
        <dbReference type="PROSITE" id="PS50075"/>
    </source>
</evidence>
<dbReference type="InterPro" id="IPR009081">
    <property type="entry name" value="PP-bd_ACP"/>
</dbReference>
<dbReference type="EMBL" id="CP078145">
    <property type="protein sequence ID" value="QXN88608.1"/>
    <property type="molecule type" value="Genomic_DNA"/>
</dbReference>
<proteinExistence type="predicted"/>
<evidence type="ECO:0000313" key="3">
    <source>
        <dbReference type="Proteomes" id="UP000694257"/>
    </source>
</evidence>